<dbReference type="InterPro" id="IPR023346">
    <property type="entry name" value="Lysozyme-like_dom_sf"/>
</dbReference>
<dbReference type="EMBL" id="MZ501266">
    <property type="protein sequence ID" value="QZA70442.1"/>
    <property type="molecule type" value="Genomic_DNA"/>
</dbReference>
<dbReference type="InterPro" id="IPR023347">
    <property type="entry name" value="Lysozyme_dom_sf"/>
</dbReference>
<keyword evidence="3" id="KW-0378">Hydrolase</keyword>
<keyword evidence="1 3" id="KW-0929">Antimicrobial</keyword>
<organism evidence="4 5">
    <name type="scientific">Erwinia phage AH03</name>
    <dbReference type="NCBI Taxonomy" id="2869568"/>
    <lineage>
        <taxon>Viruses</taxon>
        <taxon>Duplodnaviria</taxon>
        <taxon>Heunggongvirae</taxon>
        <taxon>Uroviricota</taxon>
        <taxon>Caudoviricetes</taxon>
        <taxon>Ahotrevirus</taxon>
        <taxon>Ahotrevirus AH03</taxon>
    </lineage>
</organism>
<dbReference type="GO" id="GO:0003796">
    <property type="term" value="F:lysozyme activity"/>
    <property type="evidence" value="ECO:0007669"/>
    <property type="project" value="UniProtKB-EC"/>
</dbReference>
<dbReference type="GO" id="GO:0031640">
    <property type="term" value="P:killing of cells of another organism"/>
    <property type="evidence" value="ECO:0007669"/>
    <property type="project" value="UniProtKB-KW"/>
</dbReference>
<sequence>MSQIAKMLRVDEGFKSVPYRDTEGYPTIGIGQRIGPKNALMTNYTLTISQPVADLWMQDIALDYMNKIQSDSRISAALTKCNDARRDALLDMAYQLGVSGLSGFRNTLVLISNGDFAKASAEMLNSLWARQTPQRAKRLSETIRLGDYSAYEKMW</sequence>
<dbReference type="InterPro" id="IPR052619">
    <property type="entry name" value="Phage_lysozyme-like"/>
</dbReference>
<keyword evidence="5" id="KW-1185">Reference proteome</keyword>
<dbReference type="InterPro" id="IPR001165">
    <property type="entry name" value="T4-type_lysozyme"/>
</dbReference>
<dbReference type="InterPro" id="IPR002196">
    <property type="entry name" value="Glyco_hydro_24"/>
</dbReference>
<accession>A0AAE8BUF8</accession>
<dbReference type="Proteomes" id="UP000828678">
    <property type="component" value="Segment"/>
</dbReference>
<proteinExistence type="inferred from homology"/>
<gene>
    <name evidence="4" type="primary">29</name>
    <name evidence="4" type="ORF">AH03_29</name>
</gene>
<protein>
    <recommendedName>
        <fullName evidence="3">Lysozyme</fullName>
        <ecNumber evidence="3">3.2.1.17</ecNumber>
    </recommendedName>
</protein>
<name>A0AAE8BUF8_9CAUD</name>
<dbReference type="PANTHER" id="PTHR37406">
    <property type="entry name" value="T4-TYPE LYSOZYME 1-RELATED"/>
    <property type="match status" value="1"/>
</dbReference>
<dbReference type="PRINTS" id="PR00684">
    <property type="entry name" value="T4LYSOZYME"/>
</dbReference>
<comment type="similarity">
    <text evidence="3">Belongs to the glycosyl hydrolase 24 family.</text>
</comment>
<dbReference type="GO" id="GO:0016998">
    <property type="term" value="P:cell wall macromolecule catabolic process"/>
    <property type="evidence" value="ECO:0007669"/>
    <property type="project" value="InterPro"/>
</dbReference>
<evidence type="ECO:0000256" key="2">
    <source>
        <dbReference type="ARBA" id="ARBA00022638"/>
    </source>
</evidence>
<dbReference type="GO" id="GO:0009253">
    <property type="term" value="P:peptidoglycan catabolic process"/>
    <property type="evidence" value="ECO:0007669"/>
    <property type="project" value="InterPro"/>
</dbReference>
<dbReference type="Pfam" id="PF00959">
    <property type="entry name" value="Phage_lysozyme"/>
    <property type="match status" value="1"/>
</dbReference>
<keyword evidence="2 3" id="KW-0081">Bacteriolytic enzyme</keyword>
<dbReference type="CDD" id="cd00735">
    <property type="entry name" value="T4-like_lys"/>
    <property type="match status" value="1"/>
</dbReference>
<evidence type="ECO:0000256" key="3">
    <source>
        <dbReference type="RuleBase" id="RU003788"/>
    </source>
</evidence>
<dbReference type="Gene3D" id="1.10.530.40">
    <property type="match status" value="1"/>
</dbReference>
<dbReference type="PANTHER" id="PTHR37406:SF1">
    <property type="entry name" value="T4-TYPE LYSOZYME 1-RELATED"/>
    <property type="match status" value="1"/>
</dbReference>
<comment type="catalytic activity">
    <reaction evidence="3">
        <text>Hydrolysis of (1-&gt;4)-beta-linkages between N-acetylmuramic acid and N-acetyl-D-glucosamine residues in a peptidoglycan and between N-acetyl-D-glucosamine residues in chitodextrins.</text>
        <dbReference type="EC" id="3.2.1.17"/>
    </reaction>
</comment>
<dbReference type="EC" id="3.2.1.17" evidence="3"/>
<evidence type="ECO:0000313" key="5">
    <source>
        <dbReference type="Proteomes" id="UP000828678"/>
    </source>
</evidence>
<keyword evidence="3" id="KW-0326">Glycosidase</keyword>
<dbReference type="SUPFAM" id="SSF53955">
    <property type="entry name" value="Lysozyme-like"/>
    <property type="match status" value="1"/>
</dbReference>
<evidence type="ECO:0000313" key="4">
    <source>
        <dbReference type="EMBL" id="QZA70442.1"/>
    </source>
</evidence>
<reference evidence="4" key="1">
    <citation type="submission" date="2021-07" db="EMBL/GenBank/DDBJ databases">
        <authorList>
            <person name="Roth S.J."/>
            <person name="Krukonis G.P."/>
            <person name="Delesalle V.A."/>
        </authorList>
    </citation>
    <scope>NUCLEOTIDE SEQUENCE</scope>
</reference>
<evidence type="ECO:0000256" key="1">
    <source>
        <dbReference type="ARBA" id="ARBA00022529"/>
    </source>
</evidence>
<dbReference type="GO" id="GO:0042742">
    <property type="term" value="P:defense response to bacterium"/>
    <property type="evidence" value="ECO:0007669"/>
    <property type="project" value="UniProtKB-KW"/>
</dbReference>